<name>A0A915PGI3_9BILA</name>
<evidence type="ECO:0000313" key="2">
    <source>
        <dbReference type="WBParaSite" id="sdigi.contig105.g4426.t1"/>
    </source>
</evidence>
<dbReference type="Gene3D" id="2.70.170.10">
    <property type="entry name" value="Neurotransmitter-gated ion-channel ligand-binding domain"/>
    <property type="match status" value="1"/>
</dbReference>
<proteinExistence type="predicted"/>
<dbReference type="GO" id="GO:0005230">
    <property type="term" value="F:extracellular ligand-gated monoatomic ion channel activity"/>
    <property type="evidence" value="ECO:0007669"/>
    <property type="project" value="InterPro"/>
</dbReference>
<dbReference type="Proteomes" id="UP000887581">
    <property type="component" value="Unplaced"/>
</dbReference>
<dbReference type="InterPro" id="IPR036734">
    <property type="entry name" value="Neur_chan_lig-bd_sf"/>
</dbReference>
<sequence length="227" mass="26531">MVNSFLKSITKKDFNVTFQFEIVRAVEAVSRGRLELTIWSHEFWYIPELLDAKQFWSKQNWLKLRLNSRTELEFSPEMILKNALYFKEHRTPLLNTILEIRNDGFMVLHSLYTLDIPCTKIIPTQSKCIKYELCGVEIVESQYESSVSAVCELHYGSLIYDNNQIILNWATSSFHETNMACSVELLPRCVITRIRRSKRETTFVGQKYDELVACIVLSFPTRDSVLI</sequence>
<accession>A0A915PGI3</accession>
<dbReference type="WBParaSite" id="sdigi.contig105.g4426.t1">
    <property type="protein sequence ID" value="sdigi.contig105.g4426.t1"/>
    <property type="gene ID" value="sdigi.contig105.g4426"/>
</dbReference>
<dbReference type="GO" id="GO:0016020">
    <property type="term" value="C:membrane"/>
    <property type="evidence" value="ECO:0007669"/>
    <property type="project" value="InterPro"/>
</dbReference>
<evidence type="ECO:0000313" key="1">
    <source>
        <dbReference type="Proteomes" id="UP000887581"/>
    </source>
</evidence>
<protein>
    <submittedName>
        <fullName evidence="2">FBD domain-containing protein</fullName>
    </submittedName>
</protein>
<dbReference type="AlphaFoldDB" id="A0A915PGI3"/>
<reference evidence="2" key="1">
    <citation type="submission" date="2022-11" db="UniProtKB">
        <authorList>
            <consortium name="WormBaseParasite"/>
        </authorList>
    </citation>
    <scope>IDENTIFICATION</scope>
</reference>
<organism evidence="1 2">
    <name type="scientific">Setaria digitata</name>
    <dbReference type="NCBI Taxonomy" id="48799"/>
    <lineage>
        <taxon>Eukaryota</taxon>
        <taxon>Metazoa</taxon>
        <taxon>Ecdysozoa</taxon>
        <taxon>Nematoda</taxon>
        <taxon>Chromadorea</taxon>
        <taxon>Rhabditida</taxon>
        <taxon>Spirurina</taxon>
        <taxon>Spiruromorpha</taxon>
        <taxon>Filarioidea</taxon>
        <taxon>Setariidae</taxon>
        <taxon>Setaria</taxon>
    </lineage>
</organism>
<keyword evidence="1" id="KW-1185">Reference proteome</keyword>